<dbReference type="EMBL" id="GISG01250747">
    <property type="protein sequence ID" value="MBA4671367.1"/>
    <property type="molecule type" value="Transcribed_RNA"/>
</dbReference>
<evidence type="ECO:0000259" key="8">
    <source>
        <dbReference type="Pfam" id="PF12931"/>
    </source>
</evidence>
<dbReference type="Gene3D" id="1.25.40.1030">
    <property type="match status" value="1"/>
</dbReference>
<dbReference type="PANTHER" id="PTHR13402:SF6">
    <property type="entry name" value="SECRETORY 16, ISOFORM I"/>
    <property type="match status" value="1"/>
</dbReference>
<evidence type="ECO:0000256" key="3">
    <source>
        <dbReference type="ARBA" id="ARBA00022448"/>
    </source>
</evidence>
<evidence type="ECO:0000313" key="10">
    <source>
        <dbReference type="EMBL" id="MBA4671367.1"/>
    </source>
</evidence>
<feature type="domain" description="Sec16 Sec23-binding" evidence="8">
    <location>
        <begin position="142"/>
        <end position="420"/>
    </location>
</feature>
<reference evidence="10" key="2">
    <citation type="submission" date="2020-07" db="EMBL/GenBank/DDBJ databases">
        <authorList>
            <person name="Vera ALvarez R."/>
            <person name="Arias-Moreno D.M."/>
            <person name="Jimenez-Jacinto V."/>
            <person name="Jimenez-Bremont J.F."/>
            <person name="Swaminathan K."/>
            <person name="Moose S.P."/>
            <person name="Guerrero-Gonzalez M.L."/>
            <person name="Marino-Ramirez L."/>
            <person name="Landsman D."/>
            <person name="Rodriguez-Kessler M."/>
            <person name="Delgado-Sanchez P."/>
        </authorList>
    </citation>
    <scope>NUCLEOTIDE SEQUENCE</scope>
    <source>
        <tissue evidence="10">Cladode</tissue>
    </source>
</reference>
<dbReference type="AlphaFoldDB" id="A0A7C9ERP6"/>
<feature type="compositionally biased region" description="Low complexity" evidence="7">
    <location>
        <begin position="456"/>
        <end position="472"/>
    </location>
</feature>
<dbReference type="Pfam" id="PF12932">
    <property type="entry name" value="Sec16"/>
    <property type="match status" value="1"/>
</dbReference>
<keyword evidence="3 6" id="KW-0813">Transport</keyword>
<feature type="region of interest" description="Disordered" evidence="7">
    <location>
        <begin position="703"/>
        <end position="781"/>
    </location>
</feature>
<evidence type="ECO:0000256" key="1">
    <source>
        <dbReference type="ARBA" id="ARBA00004240"/>
    </source>
</evidence>
<dbReference type="CDD" id="cd09233">
    <property type="entry name" value="ACE1-Sec16-like"/>
    <property type="match status" value="1"/>
</dbReference>
<dbReference type="GO" id="GO:0070973">
    <property type="term" value="P:protein localization to endoplasmic reticulum exit site"/>
    <property type="evidence" value="ECO:0007669"/>
    <property type="project" value="TreeGrafter"/>
</dbReference>
<accession>A0A7C9ERP6</accession>
<keyword evidence="6" id="KW-0333">Golgi apparatus</keyword>
<dbReference type="Pfam" id="PF12931">
    <property type="entry name" value="TPR_Sec16"/>
    <property type="match status" value="1"/>
</dbReference>
<name>A0A7C9ERP6_OPUST</name>
<reference evidence="10" key="1">
    <citation type="journal article" date="2013" name="J. Plant Res.">
        <title>Effect of fungi and light on seed germination of three Opuntia species from semiarid lands of central Mexico.</title>
        <authorList>
            <person name="Delgado-Sanchez P."/>
            <person name="Jimenez-Bremont J.F."/>
            <person name="Guerrero-Gonzalez Mde L."/>
            <person name="Flores J."/>
        </authorList>
    </citation>
    <scope>NUCLEOTIDE SEQUENCE</scope>
    <source>
        <tissue evidence="10">Cladode</tissue>
    </source>
</reference>
<comment type="similarity">
    <text evidence="2 6">Belongs to the SEC16 family.</text>
</comment>
<evidence type="ECO:0000256" key="2">
    <source>
        <dbReference type="ARBA" id="ARBA00005927"/>
    </source>
</evidence>
<protein>
    <recommendedName>
        <fullName evidence="6">Protein transport protein sec16</fullName>
    </recommendedName>
</protein>
<feature type="domain" description="Sec16 central conserved" evidence="9">
    <location>
        <begin position="27"/>
        <end position="83"/>
    </location>
</feature>
<keyword evidence="6" id="KW-0472">Membrane</keyword>
<evidence type="ECO:0000259" key="9">
    <source>
        <dbReference type="Pfam" id="PF12932"/>
    </source>
</evidence>
<dbReference type="InterPro" id="IPR024340">
    <property type="entry name" value="Sec16_CCD"/>
</dbReference>
<keyword evidence="6" id="KW-0653">Protein transport</keyword>
<evidence type="ECO:0000256" key="5">
    <source>
        <dbReference type="ARBA" id="ARBA00022892"/>
    </source>
</evidence>
<proteinExistence type="inferred from homology"/>
<feature type="compositionally biased region" description="Basic and acidic residues" evidence="7">
    <location>
        <begin position="484"/>
        <end position="501"/>
    </location>
</feature>
<dbReference type="GO" id="GO:0070971">
    <property type="term" value="C:endoplasmic reticulum exit site"/>
    <property type="evidence" value="ECO:0007669"/>
    <property type="project" value="TreeGrafter"/>
</dbReference>
<keyword evidence="4 6" id="KW-0256">Endoplasmic reticulum</keyword>
<comment type="subcellular location">
    <subcellularLocation>
        <location evidence="1">Endoplasmic reticulum</location>
    </subcellularLocation>
    <subcellularLocation>
        <location evidence="6">Golgi apparatus membrane</location>
    </subcellularLocation>
</comment>
<evidence type="ECO:0000256" key="6">
    <source>
        <dbReference type="RuleBase" id="RU364101"/>
    </source>
</evidence>
<dbReference type="GO" id="GO:0000139">
    <property type="term" value="C:Golgi membrane"/>
    <property type="evidence" value="ECO:0007669"/>
    <property type="project" value="UniProtKB-SubCell"/>
</dbReference>
<feature type="region of interest" description="Disordered" evidence="7">
    <location>
        <begin position="427"/>
        <end position="523"/>
    </location>
</feature>
<dbReference type="GO" id="GO:0012507">
    <property type="term" value="C:ER to Golgi transport vesicle membrane"/>
    <property type="evidence" value="ECO:0007669"/>
    <property type="project" value="TreeGrafter"/>
</dbReference>
<dbReference type="GO" id="GO:0015031">
    <property type="term" value="P:protein transport"/>
    <property type="evidence" value="ECO:0007669"/>
    <property type="project" value="UniProtKB-KW"/>
</dbReference>
<organism evidence="10">
    <name type="scientific">Opuntia streptacantha</name>
    <name type="common">Prickly pear cactus</name>
    <name type="synonym">Opuntia cardona</name>
    <dbReference type="NCBI Taxonomy" id="393608"/>
    <lineage>
        <taxon>Eukaryota</taxon>
        <taxon>Viridiplantae</taxon>
        <taxon>Streptophyta</taxon>
        <taxon>Embryophyta</taxon>
        <taxon>Tracheophyta</taxon>
        <taxon>Spermatophyta</taxon>
        <taxon>Magnoliopsida</taxon>
        <taxon>eudicotyledons</taxon>
        <taxon>Gunneridae</taxon>
        <taxon>Pentapetalae</taxon>
        <taxon>Caryophyllales</taxon>
        <taxon>Cactineae</taxon>
        <taxon>Cactaceae</taxon>
        <taxon>Opuntioideae</taxon>
        <taxon>Opuntia</taxon>
    </lineage>
</organism>
<keyword evidence="5 6" id="KW-0931">ER-Golgi transport</keyword>
<evidence type="ECO:0000256" key="4">
    <source>
        <dbReference type="ARBA" id="ARBA00022824"/>
    </source>
</evidence>
<dbReference type="PANTHER" id="PTHR13402">
    <property type="entry name" value="RGPR-RELATED"/>
    <property type="match status" value="1"/>
</dbReference>
<dbReference type="GO" id="GO:0007030">
    <property type="term" value="P:Golgi organization"/>
    <property type="evidence" value="ECO:0007669"/>
    <property type="project" value="TreeGrafter"/>
</dbReference>
<sequence length="817" mass="87995">MAEAANLKINGPDVGVSSCDYFHTLCQQSFPGPLVSGNVGSKDLNKWIDDRIASYSVPSTEYRKSEALRMLFCLLKIACQFYGKLRSGFGADLGSKENDCPESALAKLFASAKRNGSQFSAVAHCLQNMPSEGQIQATANEVQMLLVSGKRMEALQCAQEGQLWGPALVIAAMLGEKFYGETVKQMALHQLVAGSPLRTLCLLLAGQPAEVFSNPPTNNPPSGVNVTQPVQIGPAGMLDGWEENLAIITANRTTGDELVITHLGDCLWKERGEVTAAHICYLVAEANIESYSESARLCLVGADHLKCPRTYASPEAIQRTELYEYAKVLGNSQFIVPPFQPYKLIYASMLAEVGKLSDSLKYCQAALRSLKAGRSSEVDAWRHMISALEERIKIHQQGGYATNLAPTKLVGKLLNFFDNTAHRVVGGLPPPIPSQSNSNGRHNEPDNQSRGPRVYTSQSTMAMSSLMSSTSTEGNSRKLMHNRSVSEPDIGRTPRKDESSKESNSSEQHDAASTSGGSSRFGRFGSQIFQKTVGLVLRSRSDRQAKLGEKNKFYYDEKLKRWVEEGVELPAEEPALAPPPTTAAFMDGMPDHAKKVESVNGIIHANGESEFKATNAIEKFSGTPPIPPGSNQFSARGRMGVRARYVDTFNKGGGTQANSFQLPSPLIPAVKPAIGNAKFFIPSPATGGLETKNIENTQGLVADEDASTSDRSHSFSPPQMGPPSPAMHRHPSAESLPNIGTPGTVNGNGSLPPHSRRTLSWSGDLGDPLNPLSPGETIPLGEALGMSPSTYMPSNSSAMSFSSYSTTLADDLQEVQL</sequence>
<evidence type="ECO:0000256" key="7">
    <source>
        <dbReference type="SAM" id="MobiDB-lite"/>
    </source>
</evidence>
<dbReference type="GO" id="GO:0016192">
    <property type="term" value="P:vesicle-mediated transport"/>
    <property type="evidence" value="ECO:0007669"/>
    <property type="project" value="UniProtKB-KW"/>
</dbReference>
<dbReference type="InterPro" id="IPR024298">
    <property type="entry name" value="Sec16_Sec23-bd"/>
</dbReference>